<dbReference type="EC" id="3.5.4.10" evidence="1"/>
<evidence type="ECO:0000313" key="1">
    <source>
        <dbReference type="EMBL" id="TDF74220.1"/>
    </source>
</evidence>
<sequence length="515" mass="58302">MNKYALLSVSDRRNIEKLAAALNELGYAILATKGTSNYLDNIGINNIEIARLTRFPEILNGRVKTLHPRIFAGILADRENLEHMKTLEELGIDCIDLVAVNLYPFAETWSREGVTHSELIENIDIGGPSLIRAAAKNYKSVMVLTDPQDYESVLAYLQNNKEVPLELRIHLAHKAFEYVSHYDTIIAEYFKSLDSFKEYSPNIPSYYSISCKLEQPLRYGENPHQMAGFYLSHQSPLEVLSGKELSFNNHQDIDATLRGLRLFEQPAVIITKHCNPCGIGVDSDLALAYEKAYKSDTDSPYGGIVGVNRSLDIKTAELINRVFTEIIIAPDYDTGVLEFLKKKKNRRVIKYNPELLNKFSEPWELKCLTYGWLLQSWDLVQENPEEWEVVSEQKPEKDEWEALIFAWKVVSLLRSNAIAITGKDRVYGLGAGQTSRIDSTHLALWKAQRYGHNLSGAVCASDGFFPFRDSVDELHKYGIKAIIEPGGSKSDNEVIEACNEYGITLVLTGYRHFKH</sequence>
<reference evidence="1" key="1">
    <citation type="submission" date="2019-03" db="EMBL/GenBank/DDBJ databases">
        <title>Candidatus Syntrophosphaera thermopropionivorans: a novel player in syntrophic propionate oxidation during anaerobic digestion.</title>
        <authorList>
            <person name="Dyksma S."/>
        </authorList>
    </citation>
    <scope>NUCLEOTIDE SEQUENCE</scope>
    <source>
        <strain evidence="1">W5</strain>
    </source>
</reference>
<gene>
    <name evidence="1" type="primary">purH</name>
    <name evidence="1" type="ORF">E0946_01990</name>
</gene>
<keyword evidence="1" id="KW-0378">Hydrolase</keyword>
<evidence type="ECO:0000313" key="2">
    <source>
        <dbReference type="Proteomes" id="UP000294588"/>
    </source>
</evidence>
<dbReference type="Proteomes" id="UP000294588">
    <property type="component" value="Unassembled WGS sequence"/>
</dbReference>
<dbReference type="EMBL" id="SMOG01000002">
    <property type="protein sequence ID" value="TDF74220.1"/>
    <property type="molecule type" value="Genomic_DNA"/>
</dbReference>
<protein>
    <submittedName>
        <fullName evidence="1">Bifunctional phosphoribosylaminoimidazolecarboxamide formyltransferase/IMP cyclohydrolase</fullName>
        <ecNumber evidence="1">2.1.2.3</ecNumber>
        <ecNumber evidence="1">3.5.4.10</ecNumber>
    </submittedName>
</protein>
<organism evidence="1 2">
    <name type="scientific">Candidatus Syntrophosphaera thermopropionivorans</name>
    <dbReference type="NCBI Taxonomy" id="2593015"/>
    <lineage>
        <taxon>Bacteria</taxon>
        <taxon>Pseudomonadati</taxon>
        <taxon>Candidatus Cloacimonadota</taxon>
        <taxon>Candidatus Cloacimonadia</taxon>
        <taxon>Candidatus Cloacimonadales</taxon>
        <taxon>Candidatus Cloacimonadaceae</taxon>
        <taxon>Candidatus Syntrophosphaera</taxon>
    </lineage>
</organism>
<accession>A0AC61QKQ6</accession>
<comment type="caution">
    <text evidence="1">The sequence shown here is derived from an EMBL/GenBank/DDBJ whole genome shotgun (WGS) entry which is preliminary data.</text>
</comment>
<name>A0AC61QKQ6_9BACT</name>
<proteinExistence type="predicted"/>
<dbReference type="EC" id="2.1.2.3" evidence="1"/>
<keyword evidence="2" id="KW-1185">Reference proteome</keyword>
<keyword evidence="1" id="KW-0808">Transferase</keyword>